<dbReference type="EC" id="2.7.1.160" evidence="3"/>
<dbReference type="InterPro" id="IPR002745">
    <property type="entry name" value="Ptrans_KptA/Tpt1"/>
</dbReference>
<comment type="catalytic activity">
    <reaction evidence="6">
        <text>2'-phospho-[ligated tRNA] + NAD(+) = mature tRNA + ADP-alpha-D-ribose 1'',2''-cyclic phosphate + nicotinamide</text>
        <dbReference type="Rhea" id="RHEA:23324"/>
        <dbReference type="Rhea" id="RHEA-COMP:11106"/>
        <dbReference type="Rhea" id="RHEA-COMP:11107"/>
        <dbReference type="ChEBI" id="CHEBI:17154"/>
        <dbReference type="ChEBI" id="CHEBI:57540"/>
        <dbReference type="ChEBI" id="CHEBI:76596"/>
        <dbReference type="ChEBI" id="CHEBI:82883"/>
        <dbReference type="ChEBI" id="CHEBI:85027"/>
        <dbReference type="EC" id="2.7.1.160"/>
    </reaction>
</comment>
<proteinExistence type="inferred from homology"/>
<keyword evidence="9" id="KW-1185">Reference proteome</keyword>
<dbReference type="Gene3D" id="3.20.170.30">
    <property type="match status" value="1"/>
</dbReference>
<feature type="region of interest" description="Disordered" evidence="7">
    <location>
        <begin position="310"/>
        <end position="342"/>
    </location>
</feature>
<dbReference type="AlphaFoldDB" id="A0A8H3YCR8"/>
<evidence type="ECO:0000256" key="1">
    <source>
        <dbReference type="ARBA" id="ARBA00003343"/>
    </source>
</evidence>
<evidence type="ECO:0000256" key="5">
    <source>
        <dbReference type="ARBA" id="ARBA00023027"/>
    </source>
</evidence>
<name>A0A8H3YCR8_9TREE</name>
<reference evidence="8" key="1">
    <citation type="submission" date="2020-07" db="EMBL/GenBank/DDBJ databases">
        <title>Draft Genome Sequence of a Deep-Sea Yeast, Naganishia (Cryptococcus) liquefaciens strain N6.</title>
        <authorList>
            <person name="Han Y.W."/>
            <person name="Kajitani R."/>
            <person name="Morimoto H."/>
            <person name="Parhat M."/>
            <person name="Tsubouchi H."/>
            <person name="Bakenova O."/>
            <person name="Ogata M."/>
            <person name="Argunhan B."/>
            <person name="Aoki R."/>
            <person name="Kajiwara S."/>
            <person name="Itoh T."/>
            <person name="Iwasaki H."/>
        </authorList>
    </citation>
    <scope>NUCLEOTIDE SEQUENCE</scope>
    <source>
        <strain evidence="8">N6</strain>
    </source>
</reference>
<evidence type="ECO:0000256" key="6">
    <source>
        <dbReference type="ARBA" id="ARBA00047949"/>
    </source>
</evidence>
<dbReference type="GO" id="GO:0000215">
    <property type="term" value="F:tRNA 2'-phosphotransferase activity"/>
    <property type="evidence" value="ECO:0007669"/>
    <property type="project" value="UniProtKB-EC"/>
</dbReference>
<feature type="compositionally biased region" description="Low complexity" evidence="7">
    <location>
        <begin position="318"/>
        <end position="330"/>
    </location>
</feature>
<protein>
    <recommendedName>
        <fullName evidence="3">2'-phosphotransferase</fullName>
        <ecNumber evidence="3">2.7.1.160</ecNumber>
    </recommendedName>
</protein>
<feature type="compositionally biased region" description="Basic and acidic residues" evidence="7">
    <location>
        <begin position="331"/>
        <end position="342"/>
    </location>
</feature>
<dbReference type="OrthoDB" id="419694at2759"/>
<evidence type="ECO:0000313" key="9">
    <source>
        <dbReference type="Proteomes" id="UP000620104"/>
    </source>
</evidence>
<evidence type="ECO:0000313" key="8">
    <source>
        <dbReference type="EMBL" id="GHJ84625.1"/>
    </source>
</evidence>
<dbReference type="PANTHER" id="PTHR12684:SF2">
    <property type="entry name" value="TRNA 2'-PHOSPHOTRANSFERASE 1"/>
    <property type="match status" value="1"/>
</dbReference>
<comment type="caution">
    <text evidence="8">The sequence shown here is derived from an EMBL/GenBank/DDBJ whole genome shotgun (WGS) entry which is preliminary data.</text>
</comment>
<dbReference type="Proteomes" id="UP000620104">
    <property type="component" value="Unassembled WGS sequence"/>
</dbReference>
<sequence>MSKLRGLEKNDEDVRYSKTLAYLLRHGAEKQGLPMRKDGYVRVVDILDEPNLRALTFPHLYHLVESNAKKRFVLFYGYDPSASRPERKKKQQGQTKKALKLQQDRVQEDVQKSGLPTVVGNAACQQESPLVPLDAPQVEKYDPEHPASGNQQKPDERSPTLGSNAKEPEWFIRAAQGHSITTVTTEHLEPITSADEEGLSKVGEMVHGSKAELWESIRETGLSRGSRQHIHLARARSGATSGPRANSSLYIYLSLPRLLTQDPPIAVFMSTNNVILTPGNAQGVISKELFSKVVRLRRDISRPVIMNEAQGQPAAKNISSQESDIQQEIQPAKRDRKNRERPRFIEEVIWENGAAVDPPRSVEPDETR</sequence>
<accession>A0A8H3YCR8</accession>
<comment type="similarity">
    <text evidence="2">Belongs to the KptA/TPT1 family.</text>
</comment>
<comment type="function">
    <text evidence="1">Catalyzes the last step of tRNA splicing, the transfer of the splice junction 2'-phosphate from ligated tRNA to NAD to produce ADP-ribose 1''-2'' cyclic phosphate.</text>
</comment>
<keyword evidence="5" id="KW-0520">NAD</keyword>
<dbReference type="PANTHER" id="PTHR12684">
    <property type="entry name" value="PUTATIVE PHOSPHOTRANSFERASE"/>
    <property type="match status" value="1"/>
</dbReference>
<evidence type="ECO:0000256" key="3">
    <source>
        <dbReference type="ARBA" id="ARBA00012007"/>
    </source>
</evidence>
<evidence type="ECO:0000256" key="7">
    <source>
        <dbReference type="SAM" id="MobiDB-lite"/>
    </source>
</evidence>
<feature type="region of interest" description="Disordered" evidence="7">
    <location>
        <begin position="126"/>
        <end position="163"/>
    </location>
</feature>
<dbReference type="EMBL" id="BLZA01000009">
    <property type="protein sequence ID" value="GHJ84625.1"/>
    <property type="molecule type" value="Genomic_DNA"/>
</dbReference>
<evidence type="ECO:0000256" key="4">
    <source>
        <dbReference type="ARBA" id="ARBA00022679"/>
    </source>
</evidence>
<feature type="region of interest" description="Disordered" evidence="7">
    <location>
        <begin position="82"/>
        <end position="109"/>
    </location>
</feature>
<dbReference type="InterPro" id="IPR042081">
    <property type="entry name" value="RNA_2'-PTrans_C"/>
</dbReference>
<dbReference type="GO" id="GO:0006388">
    <property type="term" value="P:tRNA splicing, via endonucleolytic cleavage and ligation"/>
    <property type="evidence" value="ECO:0007669"/>
    <property type="project" value="TreeGrafter"/>
</dbReference>
<keyword evidence="4" id="KW-0808">Transferase</keyword>
<gene>
    <name evidence="8" type="ORF">NliqN6_1027</name>
</gene>
<evidence type="ECO:0000256" key="2">
    <source>
        <dbReference type="ARBA" id="ARBA00009836"/>
    </source>
</evidence>
<organism evidence="8 9">
    <name type="scientific">Naganishia liquefaciens</name>
    <dbReference type="NCBI Taxonomy" id="104408"/>
    <lineage>
        <taxon>Eukaryota</taxon>
        <taxon>Fungi</taxon>
        <taxon>Dikarya</taxon>
        <taxon>Basidiomycota</taxon>
        <taxon>Agaricomycotina</taxon>
        <taxon>Tremellomycetes</taxon>
        <taxon>Filobasidiales</taxon>
        <taxon>Filobasidiaceae</taxon>
        <taxon>Naganishia</taxon>
    </lineage>
</organism>
<dbReference type="InterPro" id="IPR042080">
    <property type="entry name" value="RNA_2'-PTrans_N"/>
</dbReference>
<dbReference type="SUPFAM" id="SSF56399">
    <property type="entry name" value="ADP-ribosylation"/>
    <property type="match status" value="2"/>
</dbReference>
<dbReference type="Pfam" id="PF01885">
    <property type="entry name" value="PTS_2-RNA"/>
    <property type="match status" value="1"/>
</dbReference>
<dbReference type="Gene3D" id="1.10.10.970">
    <property type="entry name" value="RNA 2'-phosphotransferase, Tpt1/KptA family, N-terminal domain"/>
    <property type="match status" value="1"/>
</dbReference>